<evidence type="ECO:0000313" key="17">
    <source>
        <dbReference type="EMBL" id="SPD73577.1"/>
    </source>
</evidence>
<dbReference type="UniPathway" id="UPA00034">
    <property type="reaction ID" value="UER00017"/>
</dbReference>
<comment type="pathway">
    <text evidence="2 12">Amino-acid biosynthesis; L-lysine biosynthesis via DAP pathway; (S)-tetrahydrodipicolinate from L-aspartate: step 3/4.</text>
</comment>
<evidence type="ECO:0000256" key="4">
    <source>
        <dbReference type="ARBA" id="ARBA00012086"/>
    </source>
</evidence>
<organism evidence="17">
    <name type="scientific">uncultured Desulfobacterium sp</name>
    <dbReference type="NCBI Taxonomy" id="201089"/>
    <lineage>
        <taxon>Bacteria</taxon>
        <taxon>Pseudomonadati</taxon>
        <taxon>Thermodesulfobacteriota</taxon>
        <taxon>Desulfobacteria</taxon>
        <taxon>Desulfobacterales</taxon>
        <taxon>Desulfobacteriaceae</taxon>
        <taxon>Desulfobacterium</taxon>
        <taxon>environmental samples</taxon>
    </lineage>
</organism>
<evidence type="ECO:0000256" key="8">
    <source>
        <dbReference type="ARBA" id="ARBA00023154"/>
    </source>
</evidence>
<dbReference type="HAMAP" id="MF_00418">
    <property type="entry name" value="DapA"/>
    <property type="match status" value="1"/>
</dbReference>
<feature type="active site" description="Schiff-base intermediate with substrate" evidence="12 14">
    <location>
        <position position="160"/>
    </location>
</feature>
<dbReference type="PANTHER" id="PTHR12128">
    <property type="entry name" value="DIHYDRODIPICOLINATE SYNTHASE"/>
    <property type="match status" value="1"/>
</dbReference>
<feature type="site" description="L-lysine inhibitor binding" evidence="16">
    <location>
        <position position="106"/>
    </location>
</feature>
<dbReference type="PROSITE" id="PS00666">
    <property type="entry name" value="DHDPS_2"/>
    <property type="match status" value="1"/>
</dbReference>
<dbReference type="PANTHER" id="PTHR12128:SF66">
    <property type="entry name" value="4-HYDROXY-2-OXOGLUTARATE ALDOLASE, MITOCHONDRIAL"/>
    <property type="match status" value="1"/>
</dbReference>
<keyword evidence="7 12" id="KW-0220">Diaminopimelate biosynthesis</keyword>
<dbReference type="GO" id="GO:0019877">
    <property type="term" value="P:diaminopimelate biosynthetic process"/>
    <property type="evidence" value="ECO:0007669"/>
    <property type="project" value="UniProtKB-UniRule"/>
</dbReference>
<evidence type="ECO:0000256" key="9">
    <source>
        <dbReference type="ARBA" id="ARBA00023239"/>
    </source>
</evidence>
<reference evidence="17" key="1">
    <citation type="submission" date="2018-01" db="EMBL/GenBank/DDBJ databases">
        <authorList>
            <person name="Regsiter A."/>
            <person name="William W."/>
        </authorList>
    </citation>
    <scope>NUCLEOTIDE SEQUENCE</scope>
    <source>
        <strain evidence="17">TRIP AH-1</strain>
    </source>
</reference>
<dbReference type="InterPro" id="IPR013785">
    <property type="entry name" value="Aldolase_TIM"/>
</dbReference>
<keyword evidence="6 12" id="KW-0028">Amino-acid biosynthesis</keyword>
<dbReference type="InterPro" id="IPR020624">
    <property type="entry name" value="Schiff_base-form_aldolases_CS"/>
</dbReference>
<comment type="subcellular location">
    <subcellularLocation>
        <location evidence="12">Cytoplasm</location>
    </subcellularLocation>
</comment>
<feature type="active site" description="Proton donor/acceptor" evidence="12 14">
    <location>
        <position position="132"/>
    </location>
</feature>
<dbReference type="EC" id="4.3.3.7" evidence="4 12"/>
<evidence type="ECO:0000256" key="16">
    <source>
        <dbReference type="PIRSR" id="PIRSR001365-3"/>
    </source>
</evidence>
<dbReference type="InterPro" id="IPR002220">
    <property type="entry name" value="DapA-like"/>
</dbReference>
<comment type="similarity">
    <text evidence="3 12 13">Belongs to the DapA family.</text>
</comment>
<feature type="site" description="L-lysine inhibitor binding" evidence="16">
    <location>
        <position position="105"/>
    </location>
</feature>
<dbReference type="PIRSF" id="PIRSF001365">
    <property type="entry name" value="DHDPS"/>
    <property type="match status" value="1"/>
</dbReference>
<feature type="binding site" evidence="12 15">
    <location>
        <position position="202"/>
    </location>
    <ligand>
        <name>pyruvate</name>
        <dbReference type="ChEBI" id="CHEBI:15361"/>
    </ligand>
</feature>
<keyword evidence="8 12" id="KW-0457">Lysine biosynthesis</keyword>
<feature type="site" description="L-lysine inhibitor binding; via carbonyl oxygen" evidence="16">
    <location>
        <position position="48"/>
    </location>
</feature>
<feature type="binding site" evidence="12 15">
    <location>
        <position position="44"/>
    </location>
    <ligand>
        <name>pyruvate</name>
        <dbReference type="ChEBI" id="CHEBI:15361"/>
    </ligand>
</feature>
<dbReference type="PRINTS" id="PR00146">
    <property type="entry name" value="DHPICSNTHASE"/>
</dbReference>
<comment type="catalytic activity">
    <reaction evidence="11 12">
        <text>L-aspartate 4-semialdehyde + pyruvate = (2S,4S)-4-hydroxy-2,3,4,5-tetrahydrodipicolinate + H2O + H(+)</text>
        <dbReference type="Rhea" id="RHEA:34171"/>
        <dbReference type="ChEBI" id="CHEBI:15361"/>
        <dbReference type="ChEBI" id="CHEBI:15377"/>
        <dbReference type="ChEBI" id="CHEBI:15378"/>
        <dbReference type="ChEBI" id="CHEBI:67139"/>
        <dbReference type="ChEBI" id="CHEBI:537519"/>
        <dbReference type="EC" id="4.3.3.7"/>
    </reaction>
</comment>
<feature type="site" description="L-lysine inhibitor binding" evidence="16">
    <location>
        <position position="79"/>
    </location>
</feature>
<feature type="site" description="L-lysine inhibitor binding" evidence="16">
    <location>
        <position position="83"/>
    </location>
</feature>
<comment type="function">
    <text evidence="1 12">Catalyzes the condensation of (S)-aspartate-beta-semialdehyde [(S)-ASA] and pyruvate to 4-hydroxy-tetrahydrodipicolinate (HTPA).</text>
</comment>
<dbReference type="CDD" id="cd00950">
    <property type="entry name" value="DHDPS"/>
    <property type="match status" value="1"/>
</dbReference>
<accession>A0A445MVP6</accession>
<comment type="subunit">
    <text evidence="12">Homotetramer; dimer of dimers.</text>
</comment>
<dbReference type="Pfam" id="PF00701">
    <property type="entry name" value="DHDPS"/>
    <property type="match status" value="1"/>
</dbReference>
<evidence type="ECO:0000256" key="3">
    <source>
        <dbReference type="ARBA" id="ARBA00007592"/>
    </source>
</evidence>
<dbReference type="AlphaFoldDB" id="A0A445MVP6"/>
<keyword evidence="5 12" id="KW-0963">Cytoplasm</keyword>
<dbReference type="InterPro" id="IPR005263">
    <property type="entry name" value="DapA"/>
</dbReference>
<evidence type="ECO:0000256" key="14">
    <source>
        <dbReference type="PIRSR" id="PIRSR001365-1"/>
    </source>
</evidence>
<proteinExistence type="inferred from homology"/>
<dbReference type="GO" id="GO:0008840">
    <property type="term" value="F:4-hydroxy-tetrahydrodipicolinate synthase activity"/>
    <property type="evidence" value="ECO:0007669"/>
    <property type="project" value="UniProtKB-UniRule"/>
</dbReference>
<evidence type="ECO:0000256" key="12">
    <source>
        <dbReference type="HAMAP-Rule" id="MF_00418"/>
    </source>
</evidence>
<keyword evidence="10 12" id="KW-0704">Schiff base</keyword>
<evidence type="ECO:0000256" key="10">
    <source>
        <dbReference type="ARBA" id="ARBA00023270"/>
    </source>
</evidence>
<feature type="site" description="Part of a proton relay during catalysis" evidence="12 16">
    <location>
        <position position="43"/>
    </location>
</feature>
<keyword evidence="9 12" id="KW-0456">Lyase</keyword>
<sequence>MFKGSIVAIVTPFKGGKFDEEAYRELIEFQIQNGTSAIVPCGTTGESATLGIEEHNRVISVAIDAVKKRVPVIAGTGGNSTSEAIELTMHAKKAGADASLQVTPYYNKPTQEGLYQHFKAIAKAVALPQVLYNVPGRTSVNMLPQTVARLAELPEVVAIKEASGDIGQMAEIIRLAGDKITLISGDDNLTLPILSIGGTGVISVVANVVPQDTSDMITAWERGDINKARAIYYKLLPLCQAMFYETNPIPVKTALALIGKIQPEFRLPLVPMSEANHERLKKALKDYGLL</sequence>
<evidence type="ECO:0000256" key="13">
    <source>
        <dbReference type="PIRNR" id="PIRNR001365"/>
    </source>
</evidence>
<comment type="caution">
    <text evidence="12">Was originally thought to be a dihydrodipicolinate synthase (DHDPS), catalyzing the condensation of (S)-aspartate-beta-semialdehyde [(S)-ASA] and pyruvate to dihydrodipicolinate (DHDP). However, it was shown in E.coli that the product of the enzymatic reaction is not dihydrodipicolinate but in fact (4S)-4-hydroxy-2,3,4,5-tetrahydro-(2S)-dipicolinic acid (HTPA), and that the consecutive dehydration reaction leading to DHDP is not spontaneous but catalyzed by DapB.</text>
</comment>
<dbReference type="EMBL" id="OJIN01000101">
    <property type="protein sequence ID" value="SPD73577.1"/>
    <property type="molecule type" value="Genomic_DNA"/>
</dbReference>
<dbReference type="InterPro" id="IPR020625">
    <property type="entry name" value="Schiff_base-form_aldolases_AS"/>
</dbReference>
<evidence type="ECO:0000256" key="2">
    <source>
        <dbReference type="ARBA" id="ARBA00005120"/>
    </source>
</evidence>
<evidence type="ECO:0000256" key="11">
    <source>
        <dbReference type="ARBA" id="ARBA00047836"/>
    </source>
</evidence>
<evidence type="ECO:0000256" key="7">
    <source>
        <dbReference type="ARBA" id="ARBA00022915"/>
    </source>
</evidence>
<dbReference type="GO" id="GO:0005829">
    <property type="term" value="C:cytosol"/>
    <property type="evidence" value="ECO:0007669"/>
    <property type="project" value="TreeGrafter"/>
</dbReference>
<gene>
    <name evidence="12 17" type="primary">dapA</name>
    <name evidence="17" type="ORF">PITCH_A190153</name>
</gene>
<dbReference type="Gene3D" id="3.20.20.70">
    <property type="entry name" value="Aldolase class I"/>
    <property type="match status" value="1"/>
</dbReference>
<protein>
    <recommendedName>
        <fullName evidence="4 12">4-hydroxy-tetrahydrodipicolinate synthase</fullName>
        <shortName evidence="12">HTPA synthase</shortName>
        <ecNumber evidence="4 12">4.3.3.7</ecNumber>
    </recommendedName>
</protein>
<dbReference type="SMART" id="SM01130">
    <property type="entry name" value="DHDPS"/>
    <property type="match status" value="1"/>
</dbReference>
<name>A0A445MVP6_9BACT</name>
<feature type="site" description="Part of a proton relay during catalysis" evidence="12">
    <location>
        <position position="106"/>
    </location>
</feature>
<evidence type="ECO:0000256" key="6">
    <source>
        <dbReference type="ARBA" id="ARBA00022605"/>
    </source>
</evidence>
<dbReference type="GO" id="GO:0009089">
    <property type="term" value="P:lysine biosynthetic process via diaminopimelate"/>
    <property type="evidence" value="ECO:0007669"/>
    <property type="project" value="UniProtKB-UniRule"/>
</dbReference>
<evidence type="ECO:0000256" key="5">
    <source>
        <dbReference type="ARBA" id="ARBA00022490"/>
    </source>
</evidence>
<evidence type="ECO:0000256" key="15">
    <source>
        <dbReference type="PIRSR" id="PIRSR001365-2"/>
    </source>
</evidence>
<dbReference type="PROSITE" id="PS00665">
    <property type="entry name" value="DHDPS_1"/>
    <property type="match status" value="1"/>
</dbReference>
<dbReference type="NCBIfam" id="TIGR00674">
    <property type="entry name" value="dapA"/>
    <property type="match status" value="1"/>
</dbReference>
<evidence type="ECO:0000256" key="1">
    <source>
        <dbReference type="ARBA" id="ARBA00003294"/>
    </source>
</evidence>
<dbReference type="SUPFAM" id="SSF51569">
    <property type="entry name" value="Aldolase"/>
    <property type="match status" value="1"/>
</dbReference>